<evidence type="ECO:0000313" key="3">
    <source>
        <dbReference type="Proteomes" id="UP000028090"/>
    </source>
</evidence>
<dbReference type="AlphaFoldDB" id="A0A081Q4I9"/>
<keyword evidence="1" id="KW-1133">Transmembrane helix</keyword>
<comment type="caution">
    <text evidence="2">The sequence shown here is derived from an EMBL/GenBank/DDBJ whole genome shotgun (WGS) entry which is preliminary data.</text>
</comment>
<gene>
    <name evidence="2" type="ORF">SK629_0373</name>
</gene>
<dbReference type="PATRIC" id="fig|28037.95.peg.333"/>
<dbReference type="Proteomes" id="UP000028090">
    <property type="component" value="Unassembled WGS sequence"/>
</dbReference>
<reference evidence="2 3" key="1">
    <citation type="submission" date="2014-05" db="EMBL/GenBank/DDBJ databases">
        <authorList>
            <person name="Daugherty S.C."/>
            <person name="Tallon L.J."/>
            <person name="Sadzewicz L."/>
            <person name="Kilian M."/>
            <person name="Tettelin H."/>
        </authorList>
    </citation>
    <scope>NUCLEOTIDE SEQUENCE [LARGE SCALE GENOMIC DNA]</scope>
    <source>
        <strain evidence="2 3">SK629</strain>
    </source>
</reference>
<proteinExistence type="predicted"/>
<name>A0A081Q4I9_STRMT</name>
<keyword evidence="1" id="KW-0472">Membrane</keyword>
<sequence>MQWDIGIKILGLILSLTIFLAGVDLSVIVRLLFIVIPRQVEK</sequence>
<protein>
    <submittedName>
        <fullName evidence="2">Putative membrane protein</fullName>
    </submittedName>
</protein>
<dbReference type="EMBL" id="JPFU01000004">
    <property type="protein sequence ID" value="KEQ37862.1"/>
    <property type="molecule type" value="Genomic_DNA"/>
</dbReference>
<evidence type="ECO:0000256" key="1">
    <source>
        <dbReference type="SAM" id="Phobius"/>
    </source>
</evidence>
<keyword evidence="1" id="KW-0812">Transmembrane</keyword>
<evidence type="ECO:0000313" key="2">
    <source>
        <dbReference type="EMBL" id="KEQ37862.1"/>
    </source>
</evidence>
<accession>A0A081Q4I9</accession>
<organism evidence="2 3">
    <name type="scientific">Streptococcus mitis</name>
    <dbReference type="NCBI Taxonomy" id="28037"/>
    <lineage>
        <taxon>Bacteria</taxon>
        <taxon>Bacillati</taxon>
        <taxon>Bacillota</taxon>
        <taxon>Bacilli</taxon>
        <taxon>Lactobacillales</taxon>
        <taxon>Streptococcaceae</taxon>
        <taxon>Streptococcus</taxon>
        <taxon>Streptococcus mitis group</taxon>
    </lineage>
</organism>
<feature type="transmembrane region" description="Helical" evidence="1">
    <location>
        <begin position="12"/>
        <end position="36"/>
    </location>
</feature>